<proteinExistence type="predicted"/>
<feature type="coiled-coil region" evidence="1">
    <location>
        <begin position="29"/>
        <end position="91"/>
    </location>
</feature>
<keyword evidence="2" id="KW-0732">Signal</keyword>
<gene>
    <name evidence="3" type="ORF">OJ996_01360</name>
</gene>
<accession>A0ABT3FYX4</accession>
<dbReference type="Proteomes" id="UP001165653">
    <property type="component" value="Unassembled WGS sequence"/>
</dbReference>
<reference evidence="3" key="1">
    <citation type="submission" date="2022-10" db="EMBL/GenBank/DDBJ databases">
        <title>Luteolibacter sp. GHJ8, whole genome shotgun sequencing project.</title>
        <authorList>
            <person name="Zhao G."/>
            <person name="Shen L."/>
        </authorList>
    </citation>
    <scope>NUCLEOTIDE SEQUENCE</scope>
    <source>
        <strain evidence="3">GHJ8</strain>
    </source>
</reference>
<keyword evidence="1" id="KW-0175">Coiled coil</keyword>
<dbReference type="InterPro" id="IPR016866">
    <property type="entry name" value="UCP028069"/>
</dbReference>
<organism evidence="3 4">
    <name type="scientific">Luteolibacter rhizosphaerae</name>
    <dbReference type="NCBI Taxonomy" id="2989719"/>
    <lineage>
        <taxon>Bacteria</taxon>
        <taxon>Pseudomonadati</taxon>
        <taxon>Verrucomicrobiota</taxon>
        <taxon>Verrucomicrobiia</taxon>
        <taxon>Verrucomicrobiales</taxon>
        <taxon>Verrucomicrobiaceae</taxon>
        <taxon>Luteolibacter</taxon>
    </lineage>
</organism>
<feature type="chain" id="PRO_5045764049" evidence="2">
    <location>
        <begin position="20"/>
        <end position="262"/>
    </location>
</feature>
<dbReference type="EMBL" id="JAPDDR010000001">
    <property type="protein sequence ID" value="MCW1912200.1"/>
    <property type="molecule type" value="Genomic_DNA"/>
</dbReference>
<protein>
    <submittedName>
        <fullName evidence="3">DUF3450 domain-containing protein</fullName>
    </submittedName>
</protein>
<evidence type="ECO:0000256" key="1">
    <source>
        <dbReference type="SAM" id="Coils"/>
    </source>
</evidence>
<evidence type="ECO:0000256" key="2">
    <source>
        <dbReference type="SAM" id="SignalP"/>
    </source>
</evidence>
<comment type="caution">
    <text evidence="3">The sequence shown here is derived from an EMBL/GenBank/DDBJ whole genome shotgun (WGS) entry which is preliminary data.</text>
</comment>
<sequence>MRLTSLLPGVVFATLPLMAQQPAAPAKGAEELRASVKEWIETMQKIQVEEDSWEKDREVLQGYKEGLEKEIEDLKEQIERAKTRKEGGDTQSLDKLAERDRYAAAQDELAKQLRVLEEGLAAKLPILPEPLKQQAKVALAVETLQKGIQLPPEKRGEDVSKRLFNAVELMADIEKFQQGVHVHPELRKDSQGREFKVQVVYFGLAMAYAVNEDGSFALTGRPAADGWKFTERNELAPQIQQLVASATSEKDATFSQLPLIQP</sequence>
<dbReference type="RefSeq" id="WP_264510381.1">
    <property type="nucleotide sequence ID" value="NZ_JAPDDR010000001.1"/>
</dbReference>
<feature type="signal peptide" evidence="2">
    <location>
        <begin position="1"/>
        <end position="19"/>
    </location>
</feature>
<name>A0ABT3FYX4_9BACT</name>
<keyword evidence="4" id="KW-1185">Reference proteome</keyword>
<dbReference type="Pfam" id="PF11932">
    <property type="entry name" value="DUF3450"/>
    <property type="match status" value="1"/>
</dbReference>
<evidence type="ECO:0000313" key="4">
    <source>
        <dbReference type="Proteomes" id="UP001165653"/>
    </source>
</evidence>
<evidence type="ECO:0000313" key="3">
    <source>
        <dbReference type="EMBL" id="MCW1912200.1"/>
    </source>
</evidence>